<evidence type="ECO:0000256" key="1">
    <source>
        <dbReference type="SAM" id="Phobius"/>
    </source>
</evidence>
<dbReference type="AlphaFoldDB" id="A0A915C5N4"/>
<feature type="transmembrane region" description="Helical" evidence="1">
    <location>
        <begin position="12"/>
        <end position="32"/>
    </location>
</feature>
<keyword evidence="1" id="KW-0812">Transmembrane</keyword>
<proteinExistence type="predicted"/>
<evidence type="ECO:0000313" key="2">
    <source>
        <dbReference type="Proteomes" id="UP000887569"/>
    </source>
</evidence>
<name>A0A915C5N4_PARUN</name>
<reference evidence="3" key="1">
    <citation type="submission" date="2022-11" db="UniProtKB">
        <authorList>
            <consortium name="WormBaseParasite"/>
        </authorList>
    </citation>
    <scope>IDENTIFICATION</scope>
</reference>
<organism evidence="2 3">
    <name type="scientific">Parascaris univalens</name>
    <name type="common">Nematode worm</name>
    <dbReference type="NCBI Taxonomy" id="6257"/>
    <lineage>
        <taxon>Eukaryota</taxon>
        <taxon>Metazoa</taxon>
        <taxon>Ecdysozoa</taxon>
        <taxon>Nematoda</taxon>
        <taxon>Chromadorea</taxon>
        <taxon>Rhabditida</taxon>
        <taxon>Spirurina</taxon>
        <taxon>Ascaridomorpha</taxon>
        <taxon>Ascaridoidea</taxon>
        <taxon>Ascarididae</taxon>
        <taxon>Parascaris</taxon>
    </lineage>
</organism>
<accession>A0A915C5N4</accession>
<keyword evidence="1" id="KW-0472">Membrane</keyword>
<dbReference type="Proteomes" id="UP000887569">
    <property type="component" value="Unplaced"/>
</dbReference>
<protein>
    <submittedName>
        <fullName evidence="3">Glucuronosyltransferase</fullName>
    </submittedName>
</protein>
<dbReference type="WBParaSite" id="PgR088_g017_t06">
    <property type="protein sequence ID" value="PgR088_g017_t06"/>
    <property type="gene ID" value="PgR088_g017"/>
</dbReference>
<evidence type="ECO:0000313" key="3">
    <source>
        <dbReference type="WBParaSite" id="PgR088_g017_t06"/>
    </source>
</evidence>
<keyword evidence="1" id="KW-1133">Transmembrane helix</keyword>
<sequence>MKATFIKWFHRFLVILQPTLSAALSISSGIFLARHFNLFLNFGACCSLLCRSASPFLGRKRGYRDQYPRKIH</sequence>
<keyword evidence="2" id="KW-1185">Reference proteome</keyword>